<evidence type="ECO:0000259" key="4">
    <source>
        <dbReference type="Pfam" id="PF03931"/>
    </source>
</evidence>
<gene>
    <name evidence="5" type="ORF">EZS28_004342</name>
</gene>
<dbReference type="InterPro" id="IPR016072">
    <property type="entry name" value="Skp1_comp_dimer"/>
</dbReference>
<dbReference type="Pfam" id="PF03931">
    <property type="entry name" value="Skp1_POZ"/>
    <property type="match status" value="1"/>
</dbReference>
<keyword evidence="2" id="KW-0833">Ubl conjugation pathway</keyword>
<reference evidence="5 6" key="1">
    <citation type="submission" date="2019-03" db="EMBL/GenBank/DDBJ databases">
        <title>Single cell metagenomics reveals metabolic interactions within the superorganism composed of flagellate Streblomastix strix and complex community of Bacteroidetes bacteria on its surface.</title>
        <authorList>
            <person name="Treitli S.C."/>
            <person name="Kolisko M."/>
            <person name="Husnik F."/>
            <person name="Keeling P."/>
            <person name="Hampl V."/>
        </authorList>
    </citation>
    <scope>NUCLEOTIDE SEQUENCE [LARGE SCALE GENOMIC DNA]</scope>
    <source>
        <strain evidence="5">ST1C</strain>
    </source>
</reference>
<dbReference type="InterPro" id="IPR016897">
    <property type="entry name" value="SKP1"/>
</dbReference>
<dbReference type="Gene3D" id="3.30.710.10">
    <property type="entry name" value="Potassium Channel Kv1.1, Chain A"/>
    <property type="match status" value="1"/>
</dbReference>
<dbReference type="InterPro" id="IPR001232">
    <property type="entry name" value="SKP1-like"/>
</dbReference>
<comment type="caution">
    <text evidence="5">The sequence shown here is derived from an EMBL/GenBank/DDBJ whole genome shotgun (WGS) entry which is preliminary data.</text>
</comment>
<dbReference type="InterPro" id="IPR011333">
    <property type="entry name" value="SKP1/BTB/POZ_sf"/>
</dbReference>
<organism evidence="5 6">
    <name type="scientific">Streblomastix strix</name>
    <dbReference type="NCBI Taxonomy" id="222440"/>
    <lineage>
        <taxon>Eukaryota</taxon>
        <taxon>Metamonada</taxon>
        <taxon>Preaxostyla</taxon>
        <taxon>Oxymonadida</taxon>
        <taxon>Streblomastigidae</taxon>
        <taxon>Streblomastix</taxon>
    </lineage>
</organism>
<evidence type="ECO:0000313" key="5">
    <source>
        <dbReference type="EMBL" id="KAA6400131.1"/>
    </source>
</evidence>
<dbReference type="PANTHER" id="PTHR11165">
    <property type="entry name" value="SKP1"/>
    <property type="match status" value="1"/>
</dbReference>
<dbReference type="SUPFAM" id="SSF81382">
    <property type="entry name" value="Skp1 dimerisation domain-like"/>
    <property type="match status" value="1"/>
</dbReference>
<evidence type="ECO:0000256" key="1">
    <source>
        <dbReference type="ARBA" id="ARBA00009993"/>
    </source>
</evidence>
<feature type="domain" description="SKP1 component POZ" evidence="4">
    <location>
        <begin position="55"/>
        <end position="112"/>
    </location>
</feature>
<evidence type="ECO:0000256" key="2">
    <source>
        <dbReference type="ARBA" id="ARBA00022786"/>
    </source>
</evidence>
<dbReference type="EMBL" id="SNRW01000616">
    <property type="protein sequence ID" value="KAA6400131.1"/>
    <property type="molecule type" value="Genomic_DNA"/>
</dbReference>
<dbReference type="GO" id="GO:0006511">
    <property type="term" value="P:ubiquitin-dependent protein catabolic process"/>
    <property type="evidence" value="ECO:0007669"/>
    <property type="project" value="InterPro"/>
</dbReference>
<dbReference type="InterPro" id="IPR036296">
    <property type="entry name" value="SKP1-like_dim_sf"/>
</dbReference>
<feature type="domain" description="SKP1 component dimerisation" evidence="3">
    <location>
        <begin position="159"/>
        <end position="203"/>
    </location>
</feature>
<evidence type="ECO:0000313" key="6">
    <source>
        <dbReference type="Proteomes" id="UP000324800"/>
    </source>
</evidence>
<proteinExistence type="inferred from homology"/>
<evidence type="ECO:0008006" key="7">
    <source>
        <dbReference type="Google" id="ProtNLM"/>
    </source>
</evidence>
<dbReference type="Pfam" id="PF01466">
    <property type="entry name" value="Skp1"/>
    <property type="match status" value="1"/>
</dbReference>
<dbReference type="OrthoDB" id="2342932at2759"/>
<dbReference type="Proteomes" id="UP000324800">
    <property type="component" value="Unassembled WGS sequence"/>
</dbReference>
<dbReference type="AlphaFoldDB" id="A0A5J4WYY8"/>
<protein>
    <recommendedName>
        <fullName evidence="7">SKP1 component POZ domain-containing protein</fullName>
    </recommendedName>
</protein>
<dbReference type="SMART" id="SM00512">
    <property type="entry name" value="Skp1"/>
    <property type="match status" value="1"/>
</dbReference>
<dbReference type="InterPro" id="IPR016073">
    <property type="entry name" value="Skp1_comp_POZ"/>
</dbReference>
<accession>A0A5J4WYY8</accession>
<comment type="similarity">
    <text evidence="1">Belongs to the SKP1 family.</text>
</comment>
<name>A0A5J4WYY8_9EUKA</name>
<sequence length="210" mass="23977">MANMAITTVQQEIINSPSERRGALDGRSNKHHRRTIYSAGLDHKKNRLSMATPAKFTLVSGDGVKFTVEYDVIVQSQHLKELLTVAQPDEDVALDMHSVDLREILRYCEYHSKSDSGASKAPTKDIQEWDQNFITEVTKDQEQHLRLVVAADRLTIGGLFRLLVRQLVAKLHNKTSEEIRKEWNIADDLSAEEKAQVLETTTWLYPKEHK</sequence>
<evidence type="ECO:0000259" key="3">
    <source>
        <dbReference type="Pfam" id="PF01466"/>
    </source>
</evidence>
<dbReference type="SUPFAM" id="SSF54695">
    <property type="entry name" value="POZ domain"/>
    <property type="match status" value="1"/>
</dbReference>